<organism evidence="2 3">
    <name type="scientific">BD1-7 clade bacterium</name>
    <dbReference type="NCBI Taxonomy" id="2029982"/>
    <lineage>
        <taxon>Bacteria</taxon>
        <taxon>Pseudomonadati</taxon>
        <taxon>Pseudomonadota</taxon>
        <taxon>Gammaproteobacteria</taxon>
        <taxon>Cellvibrionales</taxon>
        <taxon>Spongiibacteraceae</taxon>
        <taxon>BD1-7 clade</taxon>
    </lineage>
</organism>
<accession>A0A5S9PF65</accession>
<dbReference type="Proteomes" id="UP000434580">
    <property type="component" value="Unassembled WGS sequence"/>
</dbReference>
<evidence type="ECO:0000313" key="3">
    <source>
        <dbReference type="Proteomes" id="UP000434580"/>
    </source>
</evidence>
<evidence type="ECO:0008006" key="4">
    <source>
        <dbReference type="Google" id="ProtNLM"/>
    </source>
</evidence>
<evidence type="ECO:0000313" key="2">
    <source>
        <dbReference type="EMBL" id="CAA0102510.1"/>
    </source>
</evidence>
<name>A0A5S9PF65_9GAMM</name>
<gene>
    <name evidence="2" type="ORF">DPBNPPHM_04016</name>
</gene>
<protein>
    <recommendedName>
        <fullName evidence="4">Chromosome partition protein Smc</fullName>
    </recommendedName>
</protein>
<keyword evidence="1" id="KW-0175">Coiled coil</keyword>
<feature type="coiled-coil region" evidence="1">
    <location>
        <begin position="173"/>
        <end position="207"/>
    </location>
</feature>
<dbReference type="OrthoDB" id="6195387at2"/>
<evidence type="ECO:0000256" key="1">
    <source>
        <dbReference type="SAM" id="Coils"/>
    </source>
</evidence>
<sequence length="258" mass="28426">MDQAQLEIELGAWKNIAIDKQVLVSDVIAVLGLEDDCTNEQLKSALKAVISQASEAESKVQAAKQDVDSLKKKLVENEKTIAGVRELEKEAGSAKQIAEDATAAAKDAEEKAEHRIQTARAANADELKKATLQVKEKQKELQAVNKVLADTPENVVKKLKTLKKEKFDESTARKSAEADARTLRKQVKELEQEVDRNKETLEKSAELVEPVRDLKKLCNAQKDQLGELVEDASTLDEIPDVDDALLEALEQFAATEEA</sequence>
<reference evidence="2 3" key="1">
    <citation type="submission" date="2019-11" db="EMBL/GenBank/DDBJ databases">
        <authorList>
            <person name="Holert J."/>
        </authorList>
    </citation>
    <scope>NUCLEOTIDE SEQUENCE [LARGE SCALE GENOMIC DNA]</scope>
    <source>
        <strain evidence="2">BC5_2</strain>
    </source>
</reference>
<dbReference type="AlphaFoldDB" id="A0A5S9PF65"/>
<dbReference type="EMBL" id="CACSII010000010">
    <property type="protein sequence ID" value="CAA0102510.1"/>
    <property type="molecule type" value="Genomic_DNA"/>
</dbReference>
<feature type="coiled-coil region" evidence="1">
    <location>
        <begin position="39"/>
        <end position="147"/>
    </location>
</feature>
<proteinExistence type="predicted"/>